<evidence type="ECO:0000313" key="2">
    <source>
        <dbReference type="Proteomes" id="UP000651977"/>
    </source>
</evidence>
<reference evidence="2" key="1">
    <citation type="journal article" date="2019" name="Int. J. Syst. Evol. Microbiol.">
        <title>The Global Catalogue of Microorganisms (GCM) 10K type strain sequencing project: providing services to taxonomists for standard genome sequencing and annotation.</title>
        <authorList>
            <consortium name="The Broad Institute Genomics Platform"/>
            <consortium name="The Broad Institute Genome Sequencing Center for Infectious Disease"/>
            <person name="Wu L."/>
            <person name="Ma J."/>
        </authorList>
    </citation>
    <scope>NUCLEOTIDE SEQUENCE [LARGE SCALE GENOMIC DNA]</scope>
    <source>
        <strain evidence="2">CGMCC 1.10131</strain>
    </source>
</reference>
<proteinExistence type="predicted"/>
<sequence>MPLHLHHELNTERVLSESFLSCSTELQLTERRLKEVFAIGSKGSGVLTSISNTAKQAASRQISMNFDEDDFQDDTKDHSEFIASLSYDFDSGKHSGTEYIPLIFCALRLKQIEGKDFCSGADLTKVINDYLVSEDNKKYPNNVSRALRSKKLQEQDWLQMRADMHPKNKMFGLSEEWQNFWDEVFIEKVSS</sequence>
<dbReference type="EMBL" id="BMDY01000001">
    <property type="protein sequence ID" value="GGA93939.1"/>
    <property type="molecule type" value="Genomic_DNA"/>
</dbReference>
<comment type="caution">
    <text evidence="1">The sequence shown here is derived from an EMBL/GenBank/DDBJ whole genome shotgun (WGS) entry which is preliminary data.</text>
</comment>
<dbReference type="RefSeq" id="WP_055731927.1">
    <property type="nucleotide sequence ID" value="NZ_BMDY01000001.1"/>
</dbReference>
<dbReference type="Proteomes" id="UP000651977">
    <property type="component" value="Unassembled WGS sequence"/>
</dbReference>
<organism evidence="1 2">
    <name type="scientific">Agarivorans gilvus</name>
    <dbReference type="NCBI Taxonomy" id="680279"/>
    <lineage>
        <taxon>Bacteria</taxon>
        <taxon>Pseudomonadati</taxon>
        <taxon>Pseudomonadota</taxon>
        <taxon>Gammaproteobacteria</taxon>
        <taxon>Alteromonadales</taxon>
        <taxon>Alteromonadaceae</taxon>
        <taxon>Agarivorans</taxon>
    </lineage>
</organism>
<evidence type="ECO:0000313" key="1">
    <source>
        <dbReference type="EMBL" id="GGA93939.1"/>
    </source>
</evidence>
<gene>
    <name evidence="1" type="ORF">GCM10007414_03300</name>
</gene>
<accession>A0ABQ1HVR8</accession>
<name>A0ABQ1HVR8_9ALTE</name>
<keyword evidence="2" id="KW-1185">Reference proteome</keyword>
<protein>
    <submittedName>
        <fullName evidence="1">Uncharacterized protein</fullName>
    </submittedName>
</protein>